<dbReference type="EMBL" id="JBHRSX010000099">
    <property type="protein sequence ID" value="MFC3203973.1"/>
    <property type="molecule type" value="Genomic_DNA"/>
</dbReference>
<organism evidence="2 3">
    <name type="scientific">Alteromonas oceani</name>
    <dbReference type="NCBI Taxonomy" id="2071609"/>
    <lineage>
        <taxon>Bacteria</taxon>
        <taxon>Pseudomonadati</taxon>
        <taxon>Pseudomonadota</taxon>
        <taxon>Gammaproteobacteria</taxon>
        <taxon>Alteromonadales</taxon>
        <taxon>Alteromonadaceae</taxon>
        <taxon>Alteromonas/Salinimonas group</taxon>
        <taxon>Alteromonas</taxon>
    </lineage>
</organism>
<gene>
    <name evidence="2" type="ORF">ACFOEW_19380</name>
</gene>
<keyword evidence="1" id="KW-0812">Transmembrane</keyword>
<accession>A0ABV7K0X1</accession>
<sequence length="98" mass="11228">MQESKKPNYINIFKEILAPAAVLYTMFVVYTAHEKNMENTQKINAMLVKYEQTLDAAIAGDEKTLARFKQNMNKVLDGMSAEEREIMKGLLELNRQGN</sequence>
<keyword evidence="1" id="KW-0472">Membrane</keyword>
<dbReference type="RefSeq" id="WP_123326352.1">
    <property type="nucleotide sequence ID" value="NZ_JBHRSX010000099.1"/>
</dbReference>
<proteinExistence type="predicted"/>
<comment type="caution">
    <text evidence="2">The sequence shown here is derived from an EMBL/GenBank/DDBJ whole genome shotgun (WGS) entry which is preliminary data.</text>
</comment>
<evidence type="ECO:0000313" key="2">
    <source>
        <dbReference type="EMBL" id="MFC3203973.1"/>
    </source>
</evidence>
<keyword evidence="1" id="KW-1133">Transmembrane helix</keyword>
<reference evidence="3" key="1">
    <citation type="journal article" date="2019" name="Int. J. Syst. Evol. Microbiol.">
        <title>The Global Catalogue of Microorganisms (GCM) 10K type strain sequencing project: providing services to taxonomists for standard genome sequencing and annotation.</title>
        <authorList>
            <consortium name="The Broad Institute Genomics Platform"/>
            <consortium name="The Broad Institute Genome Sequencing Center for Infectious Disease"/>
            <person name="Wu L."/>
            <person name="Ma J."/>
        </authorList>
    </citation>
    <scope>NUCLEOTIDE SEQUENCE [LARGE SCALE GENOMIC DNA]</scope>
    <source>
        <strain evidence="3">KCTC 52449</strain>
    </source>
</reference>
<evidence type="ECO:0000313" key="3">
    <source>
        <dbReference type="Proteomes" id="UP001595477"/>
    </source>
</evidence>
<keyword evidence="3" id="KW-1185">Reference proteome</keyword>
<dbReference type="Proteomes" id="UP001595477">
    <property type="component" value="Unassembled WGS sequence"/>
</dbReference>
<protein>
    <submittedName>
        <fullName evidence="2">Uncharacterized protein</fullName>
    </submittedName>
</protein>
<name>A0ABV7K0X1_9ALTE</name>
<feature type="transmembrane region" description="Helical" evidence="1">
    <location>
        <begin position="12"/>
        <end position="32"/>
    </location>
</feature>
<evidence type="ECO:0000256" key="1">
    <source>
        <dbReference type="SAM" id="Phobius"/>
    </source>
</evidence>